<dbReference type="Pfam" id="PF00271">
    <property type="entry name" value="Helicase_C"/>
    <property type="match status" value="1"/>
</dbReference>
<gene>
    <name evidence="3" type="ORF">BOTBODRAFT_81114</name>
    <name evidence="2" type="ORF">BOTBODRAFT_89619</name>
</gene>
<protein>
    <recommendedName>
        <fullName evidence="1">Helicase C-terminal domain-containing protein</fullName>
    </recommendedName>
</protein>
<feature type="domain" description="Helicase C-terminal" evidence="1">
    <location>
        <begin position="2"/>
        <end position="33"/>
    </location>
</feature>
<name>A0A067MYH6_BOTB1</name>
<sequence length="70" mass="7975">QGCDIPDIDIVVQYKLCNDLPTFIQRGGRAARKDTHTGLAVLLLEPWVKEKSQGEIEKLLEEGKTKKRKR</sequence>
<dbReference type="AlphaFoldDB" id="A0A067MYH6"/>
<dbReference type="HOGENOM" id="CLU_203572_0_0_1"/>
<dbReference type="STRING" id="930990.A0A067MYH6"/>
<dbReference type="InterPro" id="IPR027417">
    <property type="entry name" value="P-loop_NTPase"/>
</dbReference>
<dbReference type="Proteomes" id="UP000027195">
    <property type="component" value="Unassembled WGS sequence"/>
</dbReference>
<dbReference type="EMBL" id="KL198027">
    <property type="protein sequence ID" value="KDQ16596.1"/>
    <property type="molecule type" value="Genomic_DNA"/>
</dbReference>
<proteinExistence type="predicted"/>
<evidence type="ECO:0000313" key="4">
    <source>
        <dbReference type="Proteomes" id="UP000027195"/>
    </source>
</evidence>
<dbReference type="EMBL" id="KL198223">
    <property type="protein sequence ID" value="KDQ05620.1"/>
    <property type="molecule type" value="Genomic_DNA"/>
</dbReference>
<feature type="non-terminal residue" evidence="3">
    <location>
        <position position="70"/>
    </location>
</feature>
<reference evidence="4" key="1">
    <citation type="journal article" date="2014" name="Proc. Natl. Acad. Sci. U.S.A.">
        <title>Extensive sampling of basidiomycete genomes demonstrates inadequacy of the white-rot/brown-rot paradigm for wood decay fungi.</title>
        <authorList>
            <person name="Riley R."/>
            <person name="Salamov A.A."/>
            <person name="Brown D.W."/>
            <person name="Nagy L.G."/>
            <person name="Floudas D."/>
            <person name="Held B.W."/>
            <person name="Levasseur A."/>
            <person name="Lombard V."/>
            <person name="Morin E."/>
            <person name="Otillar R."/>
            <person name="Lindquist E.A."/>
            <person name="Sun H."/>
            <person name="LaButti K.M."/>
            <person name="Schmutz J."/>
            <person name="Jabbour D."/>
            <person name="Luo H."/>
            <person name="Baker S.E."/>
            <person name="Pisabarro A.G."/>
            <person name="Walton J.D."/>
            <person name="Blanchette R.A."/>
            <person name="Henrissat B."/>
            <person name="Martin F."/>
            <person name="Cullen D."/>
            <person name="Hibbett D.S."/>
            <person name="Grigoriev I.V."/>
        </authorList>
    </citation>
    <scope>NUCLEOTIDE SEQUENCE [LARGE SCALE GENOMIC DNA]</scope>
    <source>
        <strain evidence="4">FD-172 SS1</strain>
    </source>
</reference>
<evidence type="ECO:0000313" key="2">
    <source>
        <dbReference type="EMBL" id="KDQ05620.1"/>
    </source>
</evidence>
<keyword evidence="4" id="KW-1185">Reference proteome</keyword>
<dbReference type="SUPFAM" id="SSF52540">
    <property type="entry name" value="P-loop containing nucleoside triphosphate hydrolases"/>
    <property type="match status" value="1"/>
</dbReference>
<evidence type="ECO:0000259" key="1">
    <source>
        <dbReference type="Pfam" id="PF00271"/>
    </source>
</evidence>
<organism evidence="3 4">
    <name type="scientific">Botryobasidium botryosum (strain FD-172 SS1)</name>
    <dbReference type="NCBI Taxonomy" id="930990"/>
    <lineage>
        <taxon>Eukaryota</taxon>
        <taxon>Fungi</taxon>
        <taxon>Dikarya</taxon>
        <taxon>Basidiomycota</taxon>
        <taxon>Agaricomycotina</taxon>
        <taxon>Agaricomycetes</taxon>
        <taxon>Cantharellales</taxon>
        <taxon>Botryobasidiaceae</taxon>
        <taxon>Botryobasidium</taxon>
    </lineage>
</organism>
<dbReference type="Gene3D" id="3.40.50.300">
    <property type="entry name" value="P-loop containing nucleotide triphosphate hydrolases"/>
    <property type="match status" value="1"/>
</dbReference>
<reference evidence="3" key="2">
    <citation type="journal article" date="2014" name="Proc. Natl. Acad. Sci. U.S.A.">
        <title>Extensive sampling of basidiomycete genomes demonstrates inadequacy of the white rot/brown rot paradigm for wood decay fungi.</title>
        <authorList>
            <person name="Riley R."/>
            <person name="Salamov A.A."/>
            <person name="Brown D.W."/>
            <person name="Nagy L.G."/>
            <person name="Floudas D."/>
            <person name="Held B.W."/>
            <person name="Levasseur A."/>
            <person name="Lombard V."/>
            <person name="Morin E."/>
            <person name="Otillar R."/>
            <person name="Lindquist E.A."/>
            <person name="Sun H."/>
            <person name="LaButti K.M."/>
            <person name="Schmutz J."/>
            <person name="Jabbour D."/>
            <person name="Luo H."/>
            <person name="Baker S.E."/>
            <person name="Pisabarro A.G."/>
            <person name="Walton J.D."/>
            <person name="Blanchette R.A."/>
            <person name="Henrissat B."/>
            <person name="Martin F."/>
            <person name="Cullen D."/>
            <person name="Hibbett D.S."/>
            <person name="Grigoriev I.V."/>
        </authorList>
    </citation>
    <scope>NUCLEOTIDE SEQUENCE</scope>
    <source>
        <strain evidence="3">FD-172 SS1</strain>
    </source>
</reference>
<feature type="non-terminal residue" evidence="3">
    <location>
        <position position="1"/>
    </location>
</feature>
<dbReference type="OrthoDB" id="10261556at2759"/>
<evidence type="ECO:0000313" key="3">
    <source>
        <dbReference type="EMBL" id="KDQ16596.1"/>
    </source>
</evidence>
<accession>A0A067MYH6</accession>
<dbReference type="InterPro" id="IPR001650">
    <property type="entry name" value="Helicase_C-like"/>
</dbReference>